<keyword evidence="2" id="KW-0648">Protein biosynthesis</keyword>
<evidence type="ECO:0000256" key="2">
    <source>
        <dbReference type="ARBA" id="ARBA00022917"/>
    </source>
</evidence>
<dbReference type="GO" id="GO:0003743">
    <property type="term" value="F:translation initiation factor activity"/>
    <property type="evidence" value="ECO:0007669"/>
    <property type="project" value="InterPro"/>
</dbReference>
<comment type="caution">
    <text evidence="5">The sequence shown here is derived from an EMBL/GenBank/DDBJ whole genome shotgun (WGS) entry which is preliminary data.</text>
</comment>
<feature type="domain" description="SUI1" evidence="4">
    <location>
        <begin position="40"/>
        <end position="104"/>
    </location>
</feature>
<dbReference type="PROSITE" id="PS50296">
    <property type="entry name" value="SUI1"/>
    <property type="match status" value="1"/>
</dbReference>
<dbReference type="AlphaFoldDB" id="E6PGV9"/>
<name>E6PGV9_9ZZZZ</name>
<evidence type="ECO:0000256" key="3">
    <source>
        <dbReference type="SAM" id="MobiDB-lite"/>
    </source>
</evidence>
<accession>E6PGV9</accession>
<dbReference type="Gene3D" id="3.30.780.10">
    <property type="entry name" value="SUI1-like domain"/>
    <property type="match status" value="1"/>
</dbReference>
<dbReference type="InterPro" id="IPR005872">
    <property type="entry name" value="SUI1_arc_bac"/>
</dbReference>
<reference evidence="5" key="1">
    <citation type="submission" date="2009-10" db="EMBL/GenBank/DDBJ databases">
        <title>Diversity of trophic interactions inside an arsenic-rich microbial ecosystem.</title>
        <authorList>
            <person name="Bertin P.N."/>
            <person name="Heinrich-Salmeron A."/>
            <person name="Pelletier E."/>
            <person name="Goulhen-Chollet F."/>
            <person name="Arsene-Ploetze F."/>
            <person name="Gallien S."/>
            <person name="Calteau A."/>
            <person name="Vallenet D."/>
            <person name="Casiot C."/>
            <person name="Chane-Woon-Ming B."/>
            <person name="Giloteaux L."/>
            <person name="Barakat M."/>
            <person name="Bonnefoy V."/>
            <person name="Bruneel O."/>
            <person name="Chandler M."/>
            <person name="Cleiss J."/>
            <person name="Duran R."/>
            <person name="Elbaz-Poulichet F."/>
            <person name="Fonknechten N."/>
            <person name="Lauga B."/>
            <person name="Mornico D."/>
            <person name="Ortet P."/>
            <person name="Schaeffer C."/>
            <person name="Siguier P."/>
            <person name="Alexander Thil Smith A."/>
            <person name="Van Dorsselaer A."/>
            <person name="Weissenbach J."/>
            <person name="Medigue C."/>
            <person name="Le Paslier D."/>
        </authorList>
    </citation>
    <scope>NUCLEOTIDE SEQUENCE</scope>
</reference>
<dbReference type="InterPro" id="IPR036877">
    <property type="entry name" value="SUI1_dom_sf"/>
</dbReference>
<dbReference type="CDD" id="cd11567">
    <property type="entry name" value="YciH_like"/>
    <property type="match status" value="1"/>
</dbReference>
<dbReference type="SUPFAM" id="SSF55159">
    <property type="entry name" value="eIF1-like"/>
    <property type="match status" value="1"/>
</dbReference>
<feature type="region of interest" description="Disordered" evidence="3">
    <location>
        <begin position="1"/>
        <end position="38"/>
    </location>
</feature>
<protein>
    <recommendedName>
        <fullName evidence="4">SUI1 domain-containing protein</fullName>
    </recommendedName>
</protein>
<gene>
    <name evidence="5" type="ORF">CARN1_2451</name>
</gene>
<evidence type="ECO:0000313" key="5">
    <source>
        <dbReference type="EMBL" id="CBH75697.1"/>
    </source>
</evidence>
<dbReference type="Pfam" id="PF01253">
    <property type="entry name" value="SUI1"/>
    <property type="match status" value="1"/>
</dbReference>
<evidence type="ECO:0000256" key="1">
    <source>
        <dbReference type="ARBA" id="ARBA00022845"/>
    </source>
</evidence>
<evidence type="ECO:0000259" key="4">
    <source>
        <dbReference type="PROSITE" id="PS50296"/>
    </source>
</evidence>
<dbReference type="EMBL" id="CABL01000015">
    <property type="protein sequence ID" value="CBH75697.1"/>
    <property type="molecule type" value="Genomic_DNA"/>
</dbReference>
<proteinExistence type="predicted"/>
<keyword evidence="1" id="KW-0810">Translation regulation</keyword>
<dbReference type="GO" id="GO:0006417">
    <property type="term" value="P:regulation of translation"/>
    <property type="evidence" value="ECO:0007669"/>
    <property type="project" value="UniProtKB-KW"/>
</dbReference>
<organism evidence="5">
    <name type="scientific">mine drainage metagenome</name>
    <dbReference type="NCBI Taxonomy" id="410659"/>
    <lineage>
        <taxon>unclassified sequences</taxon>
        <taxon>metagenomes</taxon>
        <taxon>ecological metagenomes</taxon>
    </lineage>
</organism>
<sequence length="112" mass="11957">MSDQNRRLVYSSEGGAIDLPTRARPGSAKHGHPLPPEDGVIRVARERRRASTASIVYGVPERELATTAKALKQLCGCGGTAKNGVIEIQGDHRERIVAWFAARGKIAKLAGG</sequence>
<dbReference type="InterPro" id="IPR001950">
    <property type="entry name" value="SUI1"/>
</dbReference>